<dbReference type="AlphaFoldDB" id="A0A176QGR7"/>
<organism evidence="1 2">
    <name type="scientific">Janibacter melonis</name>
    <dbReference type="NCBI Taxonomy" id="262209"/>
    <lineage>
        <taxon>Bacteria</taxon>
        <taxon>Bacillati</taxon>
        <taxon>Actinomycetota</taxon>
        <taxon>Actinomycetes</taxon>
        <taxon>Micrococcales</taxon>
        <taxon>Intrasporangiaceae</taxon>
        <taxon>Janibacter</taxon>
    </lineage>
</organism>
<gene>
    <name evidence="1" type="ORF">AWH69_03625</name>
</gene>
<reference evidence="1 2" key="1">
    <citation type="submission" date="2016-01" db="EMBL/GenBank/DDBJ databases">
        <title>Janibacter melonis strain CD11_4 genome sequencing and assembly.</title>
        <authorList>
            <person name="Nair G.R."/>
            <person name="Kaur G."/>
            <person name="Chander A.M."/>
            <person name="Mayilraj S."/>
        </authorList>
    </citation>
    <scope>NUCLEOTIDE SEQUENCE [LARGE SCALE GENOMIC DNA]</scope>
    <source>
        <strain evidence="1 2">CD11-4</strain>
    </source>
</reference>
<dbReference type="PANTHER" id="PTHR44656">
    <property type="entry name" value="DEHYDROGENASE/REDUCTASE SDR FAMILY MEMBER 12"/>
    <property type="match status" value="1"/>
</dbReference>
<dbReference type="InterPro" id="IPR036291">
    <property type="entry name" value="NAD(P)-bd_dom_sf"/>
</dbReference>
<dbReference type="Gene3D" id="3.40.50.720">
    <property type="entry name" value="NAD(P)-binding Rossmann-like Domain"/>
    <property type="match status" value="1"/>
</dbReference>
<dbReference type="EMBL" id="LQZG01000001">
    <property type="protein sequence ID" value="OAB88871.1"/>
    <property type="molecule type" value="Genomic_DNA"/>
</dbReference>
<dbReference type="Proteomes" id="UP000076976">
    <property type="component" value="Unassembled WGS sequence"/>
</dbReference>
<sequence length="319" mass="34016">MTHPVSAAIDSALDLSVVGGYTRLGLAARRRLPGWPPDSPSGALVGTHVVVTGASSGLGEACVQMLHDLGAHVHLVVRDEAKGEDVARGVDAGLARLTTWRCDLSDLDDVRDLAGRLFEAGVAVRGLVHNAGALPPERTESEQGHEQTMALHVLGPVLLTELLLPALTDDARVVLVTSGGMYTQDLPVDDPEYLQGEYAGATAYARSKRTQVEILGALQERWGAHGVAVYATHPGWASTPGITASLPRFERVTRPVLRSAQEGADTSVWLVATRPRRVGGGLWHDRRPRPTAYLGRHATTPADRARMWDWVAGAAGLAQ</sequence>
<dbReference type="PANTHER" id="PTHR44656:SF7">
    <property type="entry name" value="DEHYDROGENASE_REDUCTASE SDR FAMILY MEMBER 12"/>
    <property type="match status" value="1"/>
</dbReference>
<accession>A0A176QGR7</accession>
<protein>
    <submittedName>
        <fullName evidence="1">Dehydrogenase</fullName>
    </submittedName>
</protein>
<proteinExistence type="predicted"/>
<evidence type="ECO:0000313" key="2">
    <source>
        <dbReference type="Proteomes" id="UP000076976"/>
    </source>
</evidence>
<dbReference type="STRING" id="262209.AWH69_03625"/>
<dbReference type="InterPro" id="IPR002347">
    <property type="entry name" value="SDR_fam"/>
</dbReference>
<comment type="caution">
    <text evidence="1">The sequence shown here is derived from an EMBL/GenBank/DDBJ whole genome shotgun (WGS) entry which is preliminary data.</text>
</comment>
<dbReference type="InterPro" id="IPR052992">
    <property type="entry name" value="SDR_member_12"/>
</dbReference>
<dbReference type="Pfam" id="PF00106">
    <property type="entry name" value="adh_short"/>
    <property type="match status" value="1"/>
</dbReference>
<evidence type="ECO:0000313" key="1">
    <source>
        <dbReference type="EMBL" id="OAB88871.1"/>
    </source>
</evidence>
<dbReference type="PRINTS" id="PR00081">
    <property type="entry name" value="GDHRDH"/>
</dbReference>
<dbReference type="SUPFAM" id="SSF51735">
    <property type="entry name" value="NAD(P)-binding Rossmann-fold domains"/>
    <property type="match status" value="1"/>
</dbReference>
<name>A0A176QGR7_9MICO</name>
<dbReference type="RefSeq" id="WP_068271555.1">
    <property type="nucleotide sequence ID" value="NZ_LQZG01000001.1"/>
</dbReference>
<keyword evidence="2" id="KW-1185">Reference proteome</keyword>